<protein>
    <submittedName>
        <fullName evidence="1">Uncharacterized protein</fullName>
    </submittedName>
</protein>
<accession>A0ABR2MFD4</accession>
<dbReference type="Proteomes" id="UP001412067">
    <property type="component" value="Unassembled WGS sequence"/>
</dbReference>
<gene>
    <name evidence="1" type="ORF">KSP40_PGU012961</name>
</gene>
<reference evidence="1 2" key="1">
    <citation type="journal article" date="2022" name="Nat. Plants">
        <title>Genomes of leafy and leafless Platanthera orchids illuminate the evolution of mycoheterotrophy.</title>
        <authorList>
            <person name="Li M.H."/>
            <person name="Liu K.W."/>
            <person name="Li Z."/>
            <person name="Lu H.C."/>
            <person name="Ye Q.L."/>
            <person name="Zhang D."/>
            <person name="Wang J.Y."/>
            <person name="Li Y.F."/>
            <person name="Zhong Z.M."/>
            <person name="Liu X."/>
            <person name="Yu X."/>
            <person name="Liu D.K."/>
            <person name="Tu X.D."/>
            <person name="Liu B."/>
            <person name="Hao Y."/>
            <person name="Liao X.Y."/>
            <person name="Jiang Y.T."/>
            <person name="Sun W.H."/>
            <person name="Chen J."/>
            <person name="Chen Y.Q."/>
            <person name="Ai Y."/>
            <person name="Zhai J.W."/>
            <person name="Wu S.S."/>
            <person name="Zhou Z."/>
            <person name="Hsiao Y.Y."/>
            <person name="Wu W.L."/>
            <person name="Chen Y.Y."/>
            <person name="Lin Y.F."/>
            <person name="Hsu J.L."/>
            <person name="Li C.Y."/>
            <person name="Wang Z.W."/>
            <person name="Zhao X."/>
            <person name="Zhong W.Y."/>
            <person name="Ma X.K."/>
            <person name="Ma L."/>
            <person name="Huang J."/>
            <person name="Chen G.Z."/>
            <person name="Huang M.Z."/>
            <person name="Huang L."/>
            <person name="Peng D.H."/>
            <person name="Luo Y.B."/>
            <person name="Zou S.Q."/>
            <person name="Chen S.P."/>
            <person name="Lan S."/>
            <person name="Tsai W.C."/>
            <person name="Van de Peer Y."/>
            <person name="Liu Z.J."/>
        </authorList>
    </citation>
    <scope>NUCLEOTIDE SEQUENCE [LARGE SCALE GENOMIC DNA]</scope>
    <source>
        <strain evidence="1">Lor288</strain>
    </source>
</reference>
<comment type="caution">
    <text evidence="1">The sequence shown here is derived from an EMBL/GenBank/DDBJ whole genome shotgun (WGS) entry which is preliminary data.</text>
</comment>
<evidence type="ECO:0000313" key="1">
    <source>
        <dbReference type="EMBL" id="KAK8962761.1"/>
    </source>
</evidence>
<dbReference type="PANTHER" id="PTHR47665">
    <property type="entry name" value="HISTONE DEACETYLASE-LIKE PROTEIN"/>
    <property type="match status" value="1"/>
</dbReference>
<keyword evidence="2" id="KW-1185">Reference proteome</keyword>
<sequence>MPTPCGELVMPELQRYLVQPLHQQTHAQSPSGDRPFDLSVWCFDCNAYLDVQVIRQLQPVYEVAYLLKFGERPPLRGIDGSYPSSADN</sequence>
<dbReference type="EMBL" id="JBBWWR010000008">
    <property type="protein sequence ID" value="KAK8962761.1"/>
    <property type="molecule type" value="Genomic_DNA"/>
</dbReference>
<name>A0ABR2MFD4_9ASPA</name>
<organism evidence="1 2">
    <name type="scientific">Platanthera guangdongensis</name>
    <dbReference type="NCBI Taxonomy" id="2320717"/>
    <lineage>
        <taxon>Eukaryota</taxon>
        <taxon>Viridiplantae</taxon>
        <taxon>Streptophyta</taxon>
        <taxon>Embryophyta</taxon>
        <taxon>Tracheophyta</taxon>
        <taxon>Spermatophyta</taxon>
        <taxon>Magnoliopsida</taxon>
        <taxon>Liliopsida</taxon>
        <taxon>Asparagales</taxon>
        <taxon>Orchidaceae</taxon>
        <taxon>Orchidoideae</taxon>
        <taxon>Orchideae</taxon>
        <taxon>Orchidinae</taxon>
        <taxon>Platanthera</taxon>
    </lineage>
</organism>
<dbReference type="PANTHER" id="PTHR47665:SF1">
    <property type="entry name" value="HISTONE DEACETYLASE-LIKE PROTEIN"/>
    <property type="match status" value="1"/>
</dbReference>
<proteinExistence type="predicted"/>
<evidence type="ECO:0000313" key="2">
    <source>
        <dbReference type="Proteomes" id="UP001412067"/>
    </source>
</evidence>